<dbReference type="AlphaFoldDB" id="A0A6S6WJW5"/>
<dbReference type="RefSeq" id="WP_173920425.1">
    <property type="nucleotide sequence ID" value="NZ_CADCXY010000003.1"/>
</dbReference>
<evidence type="ECO:0000313" key="3">
    <source>
        <dbReference type="Proteomes" id="UP000481517"/>
    </source>
</evidence>
<reference evidence="2 3" key="1">
    <citation type="submission" date="2020-02" db="EMBL/GenBank/DDBJ databases">
        <authorList>
            <person name="Rodrigo-Torres L."/>
            <person name="Arahal R. D."/>
            <person name="Lucena T."/>
        </authorList>
    </citation>
    <scope>NUCLEOTIDE SEQUENCE [LARGE SCALE GENOMIC DNA]</scope>
    <source>
        <strain evidence="2 3">CECT 9734</strain>
    </source>
</reference>
<feature type="chain" id="PRO_5028939525" evidence="1">
    <location>
        <begin position="24"/>
        <end position="126"/>
    </location>
</feature>
<keyword evidence="3" id="KW-1185">Reference proteome</keyword>
<proteinExistence type="predicted"/>
<name>A0A6S6WJW5_9GAMM</name>
<dbReference type="Proteomes" id="UP000481517">
    <property type="component" value="Unassembled WGS sequence"/>
</dbReference>
<dbReference type="EMBL" id="CADCXY010000003">
    <property type="protein sequence ID" value="CAB0151018.1"/>
    <property type="molecule type" value="Genomic_DNA"/>
</dbReference>
<feature type="signal peptide" evidence="1">
    <location>
        <begin position="1"/>
        <end position="23"/>
    </location>
</feature>
<evidence type="ECO:0000313" key="2">
    <source>
        <dbReference type="EMBL" id="CAB0151018.1"/>
    </source>
</evidence>
<sequence length="126" mass="13151">MKAFLWLIIVSLLLVPLAAPVAAASALNADVAVTATVVTEHHANMAADHACCDDSAEAQAAPYAEMMQCDGSCGDCQHHCGASALALLPSLNANAPVSEHGQWLLPATNLLTRQDRHDRPPMPATS</sequence>
<protein>
    <submittedName>
        <fullName evidence="2">Uncharacterized protein</fullName>
    </submittedName>
</protein>
<gene>
    <name evidence="2" type="ORF">PSI9734_01436</name>
</gene>
<accession>A0A6S6WJW5</accession>
<keyword evidence="1" id="KW-0732">Signal</keyword>
<organism evidence="2 3">
    <name type="scientific">Pseudidiomarina piscicola</name>
    <dbReference type="NCBI Taxonomy" id="2614830"/>
    <lineage>
        <taxon>Bacteria</taxon>
        <taxon>Pseudomonadati</taxon>
        <taxon>Pseudomonadota</taxon>
        <taxon>Gammaproteobacteria</taxon>
        <taxon>Alteromonadales</taxon>
        <taxon>Idiomarinaceae</taxon>
        <taxon>Pseudidiomarina</taxon>
    </lineage>
</organism>
<evidence type="ECO:0000256" key="1">
    <source>
        <dbReference type="SAM" id="SignalP"/>
    </source>
</evidence>